<organism evidence="3 4">
    <name type="scientific">Candida boidinii</name>
    <name type="common">Yeast</name>
    <dbReference type="NCBI Taxonomy" id="5477"/>
    <lineage>
        <taxon>Eukaryota</taxon>
        <taxon>Fungi</taxon>
        <taxon>Dikarya</taxon>
        <taxon>Ascomycota</taxon>
        <taxon>Saccharomycotina</taxon>
        <taxon>Pichiomycetes</taxon>
        <taxon>Pichiales</taxon>
        <taxon>Pichiaceae</taxon>
        <taxon>Ogataea</taxon>
        <taxon>Ogataea/Candida clade</taxon>
    </lineage>
</organism>
<feature type="domain" description="Fe2OG dioxygenase" evidence="2">
    <location>
        <begin position="177"/>
        <end position="279"/>
    </location>
</feature>
<dbReference type="InterPro" id="IPR005123">
    <property type="entry name" value="Oxoglu/Fe-dep_dioxygenase_dom"/>
</dbReference>
<dbReference type="PRINTS" id="PR00682">
    <property type="entry name" value="IPNSYNTHASE"/>
</dbReference>
<dbReference type="Pfam" id="PF03171">
    <property type="entry name" value="2OG-FeII_Oxy"/>
    <property type="match status" value="1"/>
</dbReference>
<comment type="similarity">
    <text evidence="1">Belongs to the iron/ascorbate-dependent oxidoreductase family.</text>
</comment>
<reference evidence="3" key="1">
    <citation type="submission" date="2023-04" db="EMBL/GenBank/DDBJ databases">
        <title>Candida boidinii NBRC 10035.</title>
        <authorList>
            <person name="Ichikawa N."/>
            <person name="Sato H."/>
            <person name="Tonouchi N."/>
        </authorList>
    </citation>
    <scope>NUCLEOTIDE SEQUENCE</scope>
    <source>
        <strain evidence="3">NBRC 10035</strain>
    </source>
</reference>
<gene>
    <name evidence="3" type="ORF">Cboi02_000249500</name>
</gene>
<dbReference type="SUPFAM" id="SSF51197">
    <property type="entry name" value="Clavaminate synthase-like"/>
    <property type="match status" value="1"/>
</dbReference>
<evidence type="ECO:0000259" key="2">
    <source>
        <dbReference type="PROSITE" id="PS51471"/>
    </source>
</evidence>
<dbReference type="InterPro" id="IPR027443">
    <property type="entry name" value="IPNS-like_sf"/>
</dbReference>
<dbReference type="Proteomes" id="UP001165120">
    <property type="component" value="Unassembled WGS sequence"/>
</dbReference>
<dbReference type="EMBL" id="BSXN01000750">
    <property type="protein sequence ID" value="GME69689.1"/>
    <property type="molecule type" value="Genomic_DNA"/>
</dbReference>
<evidence type="ECO:0000313" key="3">
    <source>
        <dbReference type="EMBL" id="GME69689.1"/>
    </source>
</evidence>
<keyword evidence="4" id="KW-1185">Reference proteome</keyword>
<dbReference type="AlphaFoldDB" id="A0A9W6SY87"/>
<dbReference type="GO" id="GO:0046872">
    <property type="term" value="F:metal ion binding"/>
    <property type="evidence" value="ECO:0007669"/>
    <property type="project" value="UniProtKB-KW"/>
</dbReference>
<dbReference type="PANTHER" id="PTHR47990">
    <property type="entry name" value="2-OXOGLUTARATE (2OG) AND FE(II)-DEPENDENT OXYGENASE SUPERFAMILY PROTEIN-RELATED"/>
    <property type="match status" value="1"/>
</dbReference>
<dbReference type="PROSITE" id="PS51471">
    <property type="entry name" value="FE2OG_OXY"/>
    <property type="match status" value="1"/>
</dbReference>
<dbReference type="InterPro" id="IPR026992">
    <property type="entry name" value="DIOX_N"/>
</dbReference>
<dbReference type="Gene3D" id="2.60.120.330">
    <property type="entry name" value="B-lactam Antibiotic, Isopenicillin N Synthase, Chain"/>
    <property type="match status" value="1"/>
</dbReference>
<evidence type="ECO:0000256" key="1">
    <source>
        <dbReference type="RuleBase" id="RU003682"/>
    </source>
</evidence>
<dbReference type="GO" id="GO:0016491">
    <property type="term" value="F:oxidoreductase activity"/>
    <property type="evidence" value="ECO:0007669"/>
    <property type="project" value="UniProtKB-KW"/>
</dbReference>
<name>A0A9W6SY87_CANBO</name>
<comment type="caution">
    <text evidence="3">The sequence shown here is derived from an EMBL/GenBank/DDBJ whole genome shotgun (WGS) entry which is preliminary data.</text>
</comment>
<keyword evidence="1" id="KW-0479">Metal-binding</keyword>
<evidence type="ECO:0000313" key="4">
    <source>
        <dbReference type="Proteomes" id="UP001165120"/>
    </source>
</evidence>
<protein>
    <submittedName>
        <fullName evidence="3">Unnamed protein product</fullName>
    </submittedName>
</protein>
<keyword evidence="1" id="KW-0408">Iron</keyword>
<keyword evidence="1" id="KW-0560">Oxidoreductase</keyword>
<sequence length="351" mass="39272">MSIPSIDFSPIYSEDKEAIKDLVNQVRNACLDKGFFQLVGHHVEPDLQENILNYSSKFFKLSPEDKLKVSKSNNSYNRGYETVGSQSFEKNQTPDIKEGIYFGGEIPLDHPLFGKINCGPNQWPELIEGSKEEAANFQKAVMDYREQVLKLGTLVLKVIALGLGCDETFFDDFLVDPIAIVRLLHYPKKDFVSESDRGIGAHTDFGAITLLLQSDVSGLQVMEEETGEWIDIPPNKGAYVVNLGDMMQMWSNDKYHSNIHRVMNIPGKERFSIPFFVNGNPNFEIKCLPSCEDEDGSAKYPVVTVNDYIQRKYDQSYNLAIATPPNASDIIATPPNASDIIATLENVSITA</sequence>
<dbReference type="GO" id="GO:0044283">
    <property type="term" value="P:small molecule biosynthetic process"/>
    <property type="evidence" value="ECO:0007669"/>
    <property type="project" value="UniProtKB-ARBA"/>
</dbReference>
<dbReference type="InterPro" id="IPR044861">
    <property type="entry name" value="IPNS-like_FE2OG_OXY"/>
</dbReference>
<dbReference type="Pfam" id="PF14226">
    <property type="entry name" value="DIOX_N"/>
    <property type="match status" value="1"/>
</dbReference>
<proteinExistence type="inferred from homology"/>
<dbReference type="InterPro" id="IPR050231">
    <property type="entry name" value="Iron_ascorbate_oxido_reductase"/>
</dbReference>
<accession>A0A9W6SY87</accession>